<evidence type="ECO:0000256" key="5">
    <source>
        <dbReference type="ARBA" id="ARBA00023204"/>
    </source>
</evidence>
<evidence type="ECO:0000256" key="8">
    <source>
        <dbReference type="ARBA" id="ARBA00066766"/>
    </source>
</evidence>
<evidence type="ECO:0000256" key="2">
    <source>
        <dbReference type="ARBA" id="ARBA00022763"/>
    </source>
</evidence>
<evidence type="ECO:0000313" key="10">
    <source>
        <dbReference type="EMBL" id="EPR31643.1"/>
    </source>
</evidence>
<proteinExistence type="predicted"/>
<evidence type="ECO:0000256" key="7">
    <source>
        <dbReference type="ARBA" id="ARBA00057608"/>
    </source>
</evidence>
<evidence type="ECO:0000256" key="6">
    <source>
        <dbReference type="ARBA" id="ARBA00052558"/>
    </source>
</evidence>
<evidence type="ECO:0000256" key="4">
    <source>
        <dbReference type="ARBA" id="ARBA00022833"/>
    </source>
</evidence>
<name>S7UHA1_9BACT</name>
<dbReference type="InterPro" id="IPR011257">
    <property type="entry name" value="DNA_glycosylase"/>
</dbReference>
<comment type="caution">
    <text evidence="10">The sequence shown here is derived from an EMBL/GenBank/DDBJ whole genome shotgun (WGS) entry which is preliminary data.</text>
</comment>
<evidence type="ECO:0000256" key="3">
    <source>
        <dbReference type="ARBA" id="ARBA00022801"/>
    </source>
</evidence>
<dbReference type="AlphaFoldDB" id="S7UHA1"/>
<dbReference type="Proteomes" id="UP000014975">
    <property type="component" value="Unassembled WGS sequence"/>
</dbReference>
<dbReference type="PANTHER" id="PTHR30037:SF4">
    <property type="entry name" value="DNA-3-METHYLADENINE GLYCOSYLASE I"/>
    <property type="match status" value="1"/>
</dbReference>
<dbReference type="GO" id="GO:0008725">
    <property type="term" value="F:DNA-3-methyladenine glycosylase activity"/>
    <property type="evidence" value="ECO:0007669"/>
    <property type="project" value="UniProtKB-EC"/>
</dbReference>
<accession>S7UHA1</accession>
<dbReference type="EMBL" id="ATHI01000028">
    <property type="protein sequence ID" value="EPR31643.1"/>
    <property type="molecule type" value="Genomic_DNA"/>
</dbReference>
<dbReference type="GO" id="GO:0006284">
    <property type="term" value="P:base-excision repair"/>
    <property type="evidence" value="ECO:0007669"/>
    <property type="project" value="InterPro"/>
</dbReference>
<feature type="binding site" evidence="9">
    <location>
        <position position="176"/>
    </location>
    <ligand>
        <name>Zn(2+)</name>
        <dbReference type="ChEBI" id="CHEBI:29105"/>
    </ligand>
</feature>
<keyword evidence="1 9" id="KW-0479">Metal-binding</keyword>
<dbReference type="GO" id="GO:0046872">
    <property type="term" value="F:metal ion binding"/>
    <property type="evidence" value="ECO:0007669"/>
    <property type="project" value="UniProtKB-KW"/>
</dbReference>
<dbReference type="SUPFAM" id="SSF48150">
    <property type="entry name" value="DNA-glycosylase"/>
    <property type="match status" value="1"/>
</dbReference>
<dbReference type="PATRIC" id="fig|1121439.3.peg.2337"/>
<evidence type="ECO:0000313" key="11">
    <source>
        <dbReference type="Proteomes" id="UP000014975"/>
    </source>
</evidence>
<keyword evidence="2" id="KW-0227">DNA damage</keyword>
<keyword evidence="5" id="KW-0234">DNA repair</keyword>
<organism evidence="10 11">
    <name type="scientific">Alkalidesulfovibrio alkalitolerans DSM 16529</name>
    <dbReference type="NCBI Taxonomy" id="1121439"/>
    <lineage>
        <taxon>Bacteria</taxon>
        <taxon>Pseudomonadati</taxon>
        <taxon>Thermodesulfobacteriota</taxon>
        <taxon>Desulfovibrionia</taxon>
        <taxon>Desulfovibrionales</taxon>
        <taxon>Desulfovibrionaceae</taxon>
        <taxon>Alkalidesulfovibrio</taxon>
    </lineage>
</organism>
<keyword evidence="3" id="KW-0378">Hydrolase</keyword>
<evidence type="ECO:0000256" key="1">
    <source>
        <dbReference type="ARBA" id="ARBA00022723"/>
    </source>
</evidence>
<dbReference type="EC" id="3.2.2.20" evidence="8"/>
<dbReference type="Gene3D" id="1.10.340.30">
    <property type="entry name" value="Hypothetical protein, domain 2"/>
    <property type="match status" value="1"/>
</dbReference>
<feature type="binding site" evidence="9">
    <location>
        <position position="180"/>
    </location>
    <ligand>
        <name>Zn(2+)</name>
        <dbReference type="ChEBI" id="CHEBI:29105"/>
    </ligand>
</feature>
<sequence>MPMRCPWSEKTAEERLYHDTEWGVPVADARKLFEFLVLDAAQAGLSWLTILRKRENYRAALDGFDPDLIALYDDAKIAELLANPGIVRNRLKVASAVSNARALLTLRDQGKDFAAYIWDFVDGRPAQNAWSRQDEVPAVTPIAERMSRDMKRRGFTFCGPTICYAFMQAAGLVNDHLTSCFRHEPVRELGERFSLDAARGVSSG</sequence>
<feature type="binding site" evidence="9">
    <location>
        <position position="5"/>
    </location>
    <ligand>
        <name>Zn(2+)</name>
        <dbReference type="ChEBI" id="CHEBI:29105"/>
    </ligand>
</feature>
<protein>
    <recommendedName>
        <fullName evidence="8">DNA-3-methyladenine glycosylase I</fullName>
        <ecNumber evidence="8">3.2.2.20</ecNumber>
    </recommendedName>
</protein>
<dbReference type="RefSeq" id="WP_020887664.1">
    <property type="nucleotide sequence ID" value="NZ_ATHI01000028.1"/>
</dbReference>
<comment type="function">
    <text evidence="7">Hydrolysis of the deoxyribose N-glycosidic bond to excise 3-methyladenine from the damaged DNA polymer formed by alkylation lesions.</text>
</comment>
<dbReference type="FunFam" id="1.10.340.30:FF:000009">
    <property type="entry name" value="DNA-3-methyladenine glycosylase I"/>
    <property type="match status" value="1"/>
</dbReference>
<evidence type="ECO:0000256" key="9">
    <source>
        <dbReference type="PIRSR" id="PIRSR605019-1"/>
    </source>
</evidence>
<comment type="catalytic activity">
    <reaction evidence="6">
        <text>Hydrolysis of alkylated DNA, releasing 3-methyladenine.</text>
        <dbReference type="EC" id="3.2.2.20"/>
    </reaction>
</comment>
<dbReference type="PANTHER" id="PTHR30037">
    <property type="entry name" value="DNA-3-METHYLADENINE GLYCOSYLASE 1"/>
    <property type="match status" value="1"/>
</dbReference>
<keyword evidence="11" id="KW-1185">Reference proteome</keyword>
<dbReference type="InterPro" id="IPR005019">
    <property type="entry name" value="Adenine_glyco"/>
</dbReference>
<gene>
    <name evidence="10" type="ORF">dsat_0967</name>
</gene>
<dbReference type="Pfam" id="PF03352">
    <property type="entry name" value="Adenine_glyco"/>
    <property type="match status" value="1"/>
</dbReference>
<dbReference type="eggNOG" id="COG2818">
    <property type="taxonomic scope" value="Bacteria"/>
</dbReference>
<reference evidence="10 11" key="1">
    <citation type="journal article" date="2013" name="Genome Announc.">
        <title>Draft genome sequences for three mercury-methylating, sulfate-reducing bacteria.</title>
        <authorList>
            <person name="Brown S.D."/>
            <person name="Hurt R.A.Jr."/>
            <person name="Gilmour C.C."/>
            <person name="Elias D.A."/>
        </authorList>
    </citation>
    <scope>NUCLEOTIDE SEQUENCE [LARGE SCALE GENOMIC DNA]</scope>
    <source>
        <strain evidence="10 11">DSM 16529</strain>
    </source>
</reference>
<feature type="binding site" evidence="9">
    <location>
        <position position="18"/>
    </location>
    <ligand>
        <name>Zn(2+)</name>
        <dbReference type="ChEBI" id="CHEBI:29105"/>
    </ligand>
</feature>
<dbReference type="STRING" id="1121439.dsat_0967"/>
<dbReference type="InterPro" id="IPR052891">
    <property type="entry name" value="DNA-3mA_glycosylase"/>
</dbReference>
<keyword evidence="4 9" id="KW-0862">Zinc</keyword>
<dbReference type="OrthoDB" id="9807664at2"/>